<gene>
    <name evidence="1" type="ORF">SRCM100623_01725</name>
</gene>
<organism evidence="1 2">
    <name type="scientific">Acetobacter pasteurianus</name>
    <name type="common">Acetobacter turbidans</name>
    <dbReference type="NCBI Taxonomy" id="438"/>
    <lineage>
        <taxon>Bacteria</taxon>
        <taxon>Pseudomonadati</taxon>
        <taxon>Pseudomonadota</taxon>
        <taxon>Alphaproteobacteria</taxon>
        <taxon>Acetobacterales</taxon>
        <taxon>Acetobacteraceae</taxon>
        <taxon>Acetobacter</taxon>
    </lineage>
</organism>
<dbReference type="EMBL" id="LYUD01000101">
    <property type="protein sequence ID" value="OAZ72255.1"/>
    <property type="molecule type" value="Genomic_DNA"/>
</dbReference>
<comment type="caution">
    <text evidence="1">The sequence shown here is derived from an EMBL/GenBank/DDBJ whole genome shotgun (WGS) entry which is preliminary data.</text>
</comment>
<evidence type="ECO:0000313" key="2">
    <source>
        <dbReference type="Proteomes" id="UP000093796"/>
    </source>
</evidence>
<evidence type="ECO:0000313" key="1">
    <source>
        <dbReference type="EMBL" id="OAZ72255.1"/>
    </source>
</evidence>
<proteinExistence type="predicted"/>
<dbReference type="Proteomes" id="UP000093796">
    <property type="component" value="Unassembled WGS sequence"/>
</dbReference>
<reference evidence="1 2" key="1">
    <citation type="submission" date="2016-05" db="EMBL/GenBank/DDBJ databases">
        <title>Genome sequencing of Acetobacter pasteurianus strain SRCM100623.</title>
        <authorList>
            <person name="Song Y.R."/>
        </authorList>
    </citation>
    <scope>NUCLEOTIDE SEQUENCE [LARGE SCALE GENOMIC DNA]</scope>
    <source>
        <strain evidence="1 2">SRCM100623</strain>
    </source>
</reference>
<protein>
    <submittedName>
        <fullName evidence="1">Uncharacterized protein</fullName>
    </submittedName>
</protein>
<sequence>MVAGWPAHHSASIKTSNHFITTHRKIVRVKAVYHVPIWIEDIF</sequence>
<accession>A0A1A0DB48</accession>
<name>A0A1A0DB48_ACEPA</name>
<dbReference type="AlphaFoldDB" id="A0A1A0DB48"/>